<accession>A0AA43RJ77</accession>
<dbReference type="AlphaFoldDB" id="A0AA43RJ77"/>
<reference evidence="1" key="1">
    <citation type="submission" date="2023-07" db="EMBL/GenBank/DDBJ databases">
        <title>Between Cages and Wild: Unraveling the Impact of Captivity on Animal Microbiomes and Antimicrobial Resistance.</title>
        <authorList>
            <person name="Schmartz G.P."/>
            <person name="Rehner J."/>
            <person name="Schuff M.J."/>
            <person name="Becker S.L."/>
            <person name="Kravczyk M."/>
            <person name="Gurevich A."/>
            <person name="Francke R."/>
            <person name="Mueller R."/>
            <person name="Keller V."/>
            <person name="Keller A."/>
        </authorList>
    </citation>
    <scope>NUCLEOTIDE SEQUENCE</scope>
    <source>
        <strain evidence="1">S12M_St_49</strain>
    </source>
</reference>
<comment type="caution">
    <text evidence="1">The sequence shown here is derived from an EMBL/GenBank/DDBJ whole genome shotgun (WGS) entry which is preliminary data.</text>
</comment>
<sequence>MTRYDLLRQVNIQTMASCIILLGNQFPKEDDRDALVKHMMGEITAEELQQINDAVLERGGSPLIFIP</sequence>
<keyword evidence="2" id="KW-1185">Reference proteome</keyword>
<dbReference type="Proteomes" id="UP001168575">
    <property type="component" value="Unassembled WGS sequence"/>
</dbReference>
<name>A0AA43RJ77_9ACTN</name>
<evidence type="ECO:0000313" key="2">
    <source>
        <dbReference type="Proteomes" id="UP001168575"/>
    </source>
</evidence>
<dbReference type="EMBL" id="JAUMVS010000314">
    <property type="protein sequence ID" value="MDO4842799.1"/>
    <property type="molecule type" value="Genomic_DNA"/>
</dbReference>
<organism evidence="1 2">
    <name type="scientific">Phoenicibacter congonensis</name>
    <dbReference type="NCBI Taxonomy" id="1944646"/>
    <lineage>
        <taxon>Bacteria</taxon>
        <taxon>Bacillati</taxon>
        <taxon>Actinomycetota</taxon>
        <taxon>Coriobacteriia</taxon>
        <taxon>Eggerthellales</taxon>
        <taxon>Eggerthellaceae</taxon>
        <taxon>Phoenicibacter</taxon>
    </lineage>
</organism>
<proteinExistence type="predicted"/>
<evidence type="ECO:0000313" key="1">
    <source>
        <dbReference type="EMBL" id="MDO4842799.1"/>
    </source>
</evidence>
<gene>
    <name evidence="1" type="ORF">Q3982_09010</name>
</gene>
<protein>
    <submittedName>
        <fullName evidence="1">Uncharacterized protein</fullName>
    </submittedName>
</protein>